<evidence type="ECO:0000313" key="4">
    <source>
        <dbReference type="EMBL" id="MDF2260892.1"/>
    </source>
</evidence>
<feature type="transmembrane region" description="Helical" evidence="2">
    <location>
        <begin position="50"/>
        <end position="69"/>
    </location>
</feature>
<keyword evidence="2" id="KW-0472">Membrane</keyword>
<dbReference type="Proteomes" id="UP001220022">
    <property type="component" value="Unassembled WGS sequence"/>
</dbReference>
<feature type="region of interest" description="Disordered" evidence="1">
    <location>
        <begin position="1"/>
        <end position="38"/>
    </location>
</feature>
<dbReference type="GO" id="GO:0008237">
    <property type="term" value="F:metallopeptidase activity"/>
    <property type="evidence" value="ECO:0007669"/>
    <property type="project" value="UniProtKB-KW"/>
</dbReference>
<keyword evidence="5" id="KW-1185">Reference proteome</keyword>
<dbReference type="EMBL" id="JARHTQ010000042">
    <property type="protein sequence ID" value="MDF2260892.1"/>
    <property type="molecule type" value="Genomic_DNA"/>
</dbReference>
<feature type="transmembrane region" description="Helical" evidence="2">
    <location>
        <begin position="264"/>
        <end position="281"/>
    </location>
</feature>
<dbReference type="InterPro" id="IPR042150">
    <property type="entry name" value="MmRce1-like"/>
</dbReference>
<name>A0ABT5ZAL6_9ACTN</name>
<keyword evidence="2" id="KW-1133">Transmembrane helix</keyword>
<dbReference type="PANTHER" id="PTHR35797:SF1">
    <property type="entry name" value="PROTEASE"/>
    <property type="match status" value="1"/>
</dbReference>
<reference evidence="4 5" key="1">
    <citation type="submission" date="2023-03" db="EMBL/GenBank/DDBJ databases">
        <title>Draft genome sequence of type strain Streptomyces ferralitis JCM 14344.</title>
        <authorList>
            <person name="Klaysubun C."/>
            <person name="Duangmal K."/>
        </authorList>
    </citation>
    <scope>NUCLEOTIDE SEQUENCE [LARGE SCALE GENOMIC DNA]</scope>
    <source>
        <strain evidence="4 5">JCM 14344</strain>
    </source>
</reference>
<comment type="caution">
    <text evidence="4">The sequence shown here is derived from an EMBL/GenBank/DDBJ whole genome shotgun (WGS) entry which is preliminary data.</text>
</comment>
<feature type="transmembrane region" description="Helical" evidence="2">
    <location>
        <begin position="114"/>
        <end position="137"/>
    </location>
</feature>
<proteinExistence type="predicted"/>
<keyword evidence="4" id="KW-0482">Metalloprotease</keyword>
<protein>
    <submittedName>
        <fullName evidence="4">CPBP family intramembrane metalloprotease</fullName>
    </submittedName>
</protein>
<evidence type="ECO:0000256" key="2">
    <source>
        <dbReference type="SAM" id="Phobius"/>
    </source>
</evidence>
<keyword evidence="2" id="KW-0812">Transmembrane</keyword>
<dbReference type="RefSeq" id="WP_275821949.1">
    <property type="nucleotide sequence ID" value="NZ_BAAANM010000014.1"/>
</dbReference>
<dbReference type="InterPro" id="IPR003675">
    <property type="entry name" value="Rce1/LyrA-like_dom"/>
</dbReference>
<feature type="transmembrane region" description="Helical" evidence="2">
    <location>
        <begin position="287"/>
        <end position="310"/>
    </location>
</feature>
<feature type="transmembrane region" description="Helical" evidence="2">
    <location>
        <begin position="203"/>
        <end position="226"/>
    </location>
</feature>
<feature type="transmembrane region" description="Helical" evidence="2">
    <location>
        <begin position="232"/>
        <end position="252"/>
    </location>
</feature>
<evidence type="ECO:0000256" key="1">
    <source>
        <dbReference type="SAM" id="MobiDB-lite"/>
    </source>
</evidence>
<keyword evidence="4" id="KW-0645">Protease</keyword>
<evidence type="ECO:0000313" key="5">
    <source>
        <dbReference type="Proteomes" id="UP001220022"/>
    </source>
</evidence>
<organism evidence="4 5">
    <name type="scientific">Streptantibioticus ferralitis</name>
    <dbReference type="NCBI Taxonomy" id="236510"/>
    <lineage>
        <taxon>Bacteria</taxon>
        <taxon>Bacillati</taxon>
        <taxon>Actinomycetota</taxon>
        <taxon>Actinomycetes</taxon>
        <taxon>Kitasatosporales</taxon>
        <taxon>Streptomycetaceae</taxon>
        <taxon>Streptantibioticus</taxon>
    </lineage>
</organism>
<accession>A0ABT5ZAL6</accession>
<feature type="transmembrane region" description="Helical" evidence="2">
    <location>
        <begin position="75"/>
        <end position="93"/>
    </location>
</feature>
<feature type="transmembrane region" description="Helical" evidence="2">
    <location>
        <begin position="157"/>
        <end position="182"/>
    </location>
</feature>
<feature type="domain" description="CAAX prenyl protease 2/Lysostaphin resistance protein A-like" evidence="3">
    <location>
        <begin position="170"/>
        <end position="273"/>
    </location>
</feature>
<keyword evidence="4" id="KW-0378">Hydrolase</keyword>
<gene>
    <name evidence="4" type="ORF">P2L57_35810</name>
</gene>
<evidence type="ECO:0000259" key="3">
    <source>
        <dbReference type="Pfam" id="PF02517"/>
    </source>
</evidence>
<dbReference type="Pfam" id="PF02517">
    <property type="entry name" value="Rce1-like"/>
    <property type="match status" value="1"/>
</dbReference>
<sequence length="324" mass="34432">MTTGRSPHQRRTVRAGNTGVAPASDTTTPAWGSTYGRQRRRSEARAGLKTYLLLLVVLTACSDVGAIATGKQLPWLLMEMWSPGAAAIITRLVRREGFSDISLKLRSRGVGRAIALGALYPVAISAIAYSAGWATHLARLIAPGNTLGIHFPTGMPAAAQVAFSVFLVTVLGGLVNVVPVLGEELGWRGYLLTRLIDAEVPRPVLVGGVIWGVWHLPVIFGGVYLAEGGGPVAVIAFLFLLSILLQNQLMAWLRLRTGSIWPSVAYHATWNAVIQGAFGPATKGSHAWLFVGEQGIILLAVNLVGVRLILSGRGREAAHQTCGP</sequence>
<dbReference type="PANTHER" id="PTHR35797">
    <property type="entry name" value="PROTEASE-RELATED"/>
    <property type="match status" value="1"/>
</dbReference>